<dbReference type="InterPro" id="IPR000253">
    <property type="entry name" value="FHA_dom"/>
</dbReference>
<comment type="caution">
    <text evidence="2">The sequence shown here is derived from an EMBL/GenBank/DDBJ whole genome shotgun (WGS) entry which is preliminary data.</text>
</comment>
<organism evidence="2 3">
    <name type="scientific">Rubroshorea leprosula</name>
    <dbReference type="NCBI Taxonomy" id="152421"/>
    <lineage>
        <taxon>Eukaryota</taxon>
        <taxon>Viridiplantae</taxon>
        <taxon>Streptophyta</taxon>
        <taxon>Embryophyta</taxon>
        <taxon>Tracheophyta</taxon>
        <taxon>Spermatophyta</taxon>
        <taxon>Magnoliopsida</taxon>
        <taxon>eudicotyledons</taxon>
        <taxon>Gunneridae</taxon>
        <taxon>Pentapetalae</taxon>
        <taxon>rosids</taxon>
        <taxon>malvids</taxon>
        <taxon>Malvales</taxon>
        <taxon>Dipterocarpaceae</taxon>
        <taxon>Rubroshorea</taxon>
    </lineage>
</organism>
<dbReference type="Pfam" id="PF13325">
    <property type="entry name" value="MCRS_N"/>
    <property type="match status" value="1"/>
</dbReference>
<dbReference type="GO" id="GO:0031011">
    <property type="term" value="C:Ino80 complex"/>
    <property type="evidence" value="ECO:0007669"/>
    <property type="project" value="InterPro"/>
</dbReference>
<keyword evidence="3" id="KW-1185">Reference proteome</keyword>
<dbReference type="PROSITE" id="PS50006">
    <property type="entry name" value="FHA_DOMAIN"/>
    <property type="match status" value="1"/>
</dbReference>
<dbReference type="Gene3D" id="2.60.200.20">
    <property type="match status" value="1"/>
</dbReference>
<dbReference type="InterPro" id="IPR037912">
    <property type="entry name" value="MCRS1"/>
</dbReference>
<evidence type="ECO:0000313" key="2">
    <source>
        <dbReference type="EMBL" id="GKV41528.1"/>
    </source>
</evidence>
<accession>A0AAV5LVN0</accession>
<feature type="domain" description="FHA" evidence="1">
    <location>
        <begin position="728"/>
        <end position="784"/>
    </location>
</feature>
<dbReference type="InterPro" id="IPR025999">
    <property type="entry name" value="MCRS_N"/>
</dbReference>
<dbReference type="GO" id="GO:0002151">
    <property type="term" value="F:G-quadruplex RNA binding"/>
    <property type="evidence" value="ECO:0007669"/>
    <property type="project" value="InterPro"/>
</dbReference>
<dbReference type="Pfam" id="PF00498">
    <property type="entry name" value="FHA"/>
    <property type="match status" value="1"/>
</dbReference>
<dbReference type="Proteomes" id="UP001054252">
    <property type="component" value="Unassembled WGS sequence"/>
</dbReference>
<dbReference type="EMBL" id="BPVZ01000150">
    <property type="protein sequence ID" value="GKV41528.1"/>
    <property type="molecule type" value="Genomic_DNA"/>
</dbReference>
<evidence type="ECO:0000313" key="3">
    <source>
        <dbReference type="Proteomes" id="UP001054252"/>
    </source>
</evidence>
<gene>
    <name evidence="2" type="ORF">SLEP1_g49044</name>
</gene>
<evidence type="ECO:0000259" key="1">
    <source>
        <dbReference type="PROSITE" id="PS50006"/>
    </source>
</evidence>
<dbReference type="GO" id="GO:0071339">
    <property type="term" value="C:MLL1 complex"/>
    <property type="evidence" value="ECO:0007669"/>
    <property type="project" value="InterPro"/>
</dbReference>
<reference evidence="2 3" key="1">
    <citation type="journal article" date="2021" name="Commun. Biol.">
        <title>The genome of Shorea leprosula (Dipterocarpaceae) highlights the ecological relevance of drought in aseasonal tropical rainforests.</title>
        <authorList>
            <person name="Ng K.K.S."/>
            <person name="Kobayashi M.J."/>
            <person name="Fawcett J.A."/>
            <person name="Hatakeyama M."/>
            <person name="Paape T."/>
            <person name="Ng C.H."/>
            <person name="Ang C.C."/>
            <person name="Tnah L.H."/>
            <person name="Lee C.T."/>
            <person name="Nishiyama T."/>
            <person name="Sese J."/>
            <person name="O'Brien M.J."/>
            <person name="Copetti D."/>
            <person name="Mohd Noor M.I."/>
            <person name="Ong R.C."/>
            <person name="Putra M."/>
            <person name="Sireger I.Z."/>
            <person name="Indrioko S."/>
            <person name="Kosugi Y."/>
            <person name="Izuno A."/>
            <person name="Isagi Y."/>
            <person name="Lee S.L."/>
            <person name="Shimizu K.K."/>
        </authorList>
    </citation>
    <scope>NUCLEOTIDE SEQUENCE [LARGE SCALE GENOMIC DNA]</scope>
    <source>
        <strain evidence="2">214</strain>
    </source>
</reference>
<dbReference type="GO" id="GO:0044545">
    <property type="term" value="C:NSL complex"/>
    <property type="evidence" value="ECO:0007669"/>
    <property type="project" value="TreeGrafter"/>
</dbReference>
<dbReference type="GO" id="GO:0045944">
    <property type="term" value="P:positive regulation of transcription by RNA polymerase II"/>
    <property type="evidence" value="ECO:0007669"/>
    <property type="project" value="TreeGrafter"/>
</dbReference>
<dbReference type="SUPFAM" id="SSF49879">
    <property type="entry name" value="SMAD/FHA domain"/>
    <property type="match status" value="1"/>
</dbReference>
<dbReference type="CDD" id="cd22687">
    <property type="entry name" value="FHA_MCRS1"/>
    <property type="match status" value="1"/>
</dbReference>
<sequence length="840" mass="92750">MAALAAPISSSWIPEDDLLLKNAIEAGASLEALAKGAVRFSRKFTVKELQDRWRSLLYDPVISAEASARMFEAEQSGNNPLSKSHKNVTYLDNAQTPGKRNFDSIRRMYYSMRKRICTAPRNSSSISFIDSVNANDCVDSGDGYQEGTELHDENPTEGYALQGYIQNHFGFQENIQHHGPHDILEGNPMNDCFNEFPEKEQPSSMKEAVMIESLQHDNARESSMHVVAEPVVDFGKGSGVEEIAPCHAFPDSHASFNLVGYSSPQPRACPWKTMEDVPAPVMPINDCSGENKGLDSGERVMHIDDMDDKRISSSECNVVNSEHMLKSRHSSLEMNGSTTASRGDFGDLSDGLLNFAEENENIFLDTVGGDTLDKSCYDPINSLLVSSPNDVHENDMPNAKERKTLVSDTCHGMPNDECLAEFEIFLVNQSHSAHKKERGISCSEANVPPLKSVADISSPEANVPTSTSLPGPHSPELHHKVIYCTLSTEDPEIPCNDHVFFGKASAMPASQISCQETSDQASTFANKKTSKGELSRMKSEDNVTQAFTAPKLGRLDTFSETIRRVKVESHDAEYHAMSGQANNALTEPGQLGSSHAFASTAADDGIKEDPSRACNGKDMQMLAETIGTALVPAENPSTSDLEQYESNDDVPCFSDIEAMVLGMDLCPEDSDLCISREVARYQPEGAKRTILRLEQCAHASLQRAVASQGAFAVFYGRRLKHYIRKTEVMLGRATEDVGVDIDLGREGRANKISRRQALIKMEEDGSFHLRNLGKNSMFINGKEVSTRQRIGLSSSSLIEIREMAFVFEINHKSVRRYLANMSEKNLGKNSKFEWKDEQVR</sequence>
<name>A0AAV5LVN0_9ROSI</name>
<proteinExistence type="predicted"/>
<dbReference type="InterPro" id="IPR008984">
    <property type="entry name" value="SMAD_FHA_dom_sf"/>
</dbReference>
<protein>
    <recommendedName>
        <fullName evidence="1">FHA domain-containing protein</fullName>
    </recommendedName>
</protein>
<dbReference type="PANTHER" id="PTHR13233:SF13">
    <property type="entry name" value="FHA DOMAIN-CONTAINING PROTEIN"/>
    <property type="match status" value="1"/>
</dbReference>
<dbReference type="AlphaFoldDB" id="A0AAV5LVN0"/>
<dbReference type="PANTHER" id="PTHR13233">
    <property type="entry name" value="MICROSPHERULE PROTEIN 1"/>
    <property type="match status" value="1"/>
</dbReference>
<dbReference type="SMART" id="SM00240">
    <property type="entry name" value="FHA"/>
    <property type="match status" value="1"/>
</dbReference>